<accession>A0A1U9UWS3</accession>
<evidence type="ECO:0000313" key="2">
    <source>
        <dbReference type="EMBL" id="AQV96575.1"/>
    </source>
</evidence>
<evidence type="ECO:0000256" key="1">
    <source>
        <dbReference type="SAM" id="MobiDB-lite"/>
    </source>
</evidence>
<protein>
    <submittedName>
        <fullName evidence="2">Uncharacterized protein</fullName>
    </submittedName>
</protein>
<name>A0A1U9UWS3_CUPNE</name>
<evidence type="ECO:0000313" key="3">
    <source>
        <dbReference type="Proteomes" id="UP000189627"/>
    </source>
</evidence>
<organism evidence="2 3">
    <name type="scientific">Cupriavidus necator</name>
    <name type="common">Alcaligenes eutrophus</name>
    <name type="synonym">Ralstonia eutropha</name>
    <dbReference type="NCBI Taxonomy" id="106590"/>
    <lineage>
        <taxon>Bacteria</taxon>
        <taxon>Pseudomonadati</taxon>
        <taxon>Pseudomonadota</taxon>
        <taxon>Betaproteobacteria</taxon>
        <taxon>Burkholderiales</taxon>
        <taxon>Burkholderiaceae</taxon>
        <taxon>Cupriavidus</taxon>
    </lineage>
</organism>
<proteinExistence type="predicted"/>
<dbReference type="Proteomes" id="UP000189627">
    <property type="component" value="Chromosome 2"/>
</dbReference>
<sequence>MRTDHPLTMTLAARCQALPSSELHSWQMIVASRAPQSSMSCPGGQDDHGSSLIGGDGRYQMDEFGQ</sequence>
<dbReference type="AlphaFoldDB" id="A0A1U9UWS3"/>
<reference evidence="3" key="1">
    <citation type="submission" date="2017-02" db="EMBL/GenBank/DDBJ databases">
        <title>Complete genome sequence of Cupriavidus necator strain NH9, a 3-chlorobenzoate degrader.</title>
        <authorList>
            <person name="Moriuchi R."/>
            <person name="Dohra H."/>
            <person name="Ogawa N."/>
        </authorList>
    </citation>
    <scope>NUCLEOTIDE SEQUENCE [LARGE SCALE GENOMIC DNA]</scope>
    <source>
        <strain evidence="3">NH9</strain>
    </source>
</reference>
<dbReference type="KEGG" id="cuh:BJN34_22170"/>
<dbReference type="EMBL" id="CP017758">
    <property type="protein sequence ID" value="AQV96575.1"/>
    <property type="molecule type" value="Genomic_DNA"/>
</dbReference>
<gene>
    <name evidence="2" type="ORF">BJN34_22170</name>
</gene>
<feature type="region of interest" description="Disordered" evidence="1">
    <location>
        <begin position="36"/>
        <end position="66"/>
    </location>
</feature>